<dbReference type="PANTHER" id="PTHR16305:SF28">
    <property type="entry name" value="GUANYLATE CYCLASE DOMAIN-CONTAINING PROTEIN"/>
    <property type="match status" value="1"/>
</dbReference>
<keyword evidence="1" id="KW-0547">Nucleotide-binding</keyword>
<evidence type="ECO:0000259" key="4">
    <source>
        <dbReference type="PROSITE" id="PS50125"/>
    </source>
</evidence>
<organism evidence="5 6">
    <name type="scientific">Zophobas morio</name>
    <dbReference type="NCBI Taxonomy" id="2755281"/>
    <lineage>
        <taxon>Eukaryota</taxon>
        <taxon>Metazoa</taxon>
        <taxon>Ecdysozoa</taxon>
        <taxon>Arthropoda</taxon>
        <taxon>Hexapoda</taxon>
        <taxon>Insecta</taxon>
        <taxon>Pterygota</taxon>
        <taxon>Neoptera</taxon>
        <taxon>Endopterygota</taxon>
        <taxon>Coleoptera</taxon>
        <taxon>Polyphaga</taxon>
        <taxon>Cucujiformia</taxon>
        <taxon>Tenebrionidae</taxon>
        <taxon>Zophobas</taxon>
    </lineage>
</organism>
<evidence type="ECO:0000313" key="5">
    <source>
        <dbReference type="EMBL" id="KAJ3617612.1"/>
    </source>
</evidence>
<dbReference type="Gene3D" id="3.30.70.1230">
    <property type="entry name" value="Nucleotide cyclase"/>
    <property type="match status" value="1"/>
</dbReference>
<evidence type="ECO:0000256" key="2">
    <source>
        <dbReference type="ARBA" id="ARBA00022840"/>
    </source>
</evidence>
<reference evidence="5" key="1">
    <citation type="journal article" date="2023" name="G3 (Bethesda)">
        <title>Whole genome assemblies of Zophobas morio and Tenebrio molitor.</title>
        <authorList>
            <person name="Kaur S."/>
            <person name="Stinson S.A."/>
            <person name="diCenzo G.C."/>
        </authorList>
    </citation>
    <scope>NUCLEOTIDE SEQUENCE</scope>
    <source>
        <strain evidence="5">QUZm001</strain>
    </source>
</reference>
<protein>
    <recommendedName>
        <fullName evidence="4">Guanylate cyclase domain-containing protein</fullName>
    </recommendedName>
</protein>
<dbReference type="AlphaFoldDB" id="A0AA38HIH8"/>
<dbReference type="EMBL" id="JALNTZ010002450">
    <property type="protein sequence ID" value="KAJ3617612.1"/>
    <property type="molecule type" value="Genomic_DNA"/>
</dbReference>
<accession>A0AA38HIH8</accession>
<dbReference type="GO" id="GO:0005737">
    <property type="term" value="C:cytoplasm"/>
    <property type="evidence" value="ECO:0007669"/>
    <property type="project" value="TreeGrafter"/>
</dbReference>
<keyword evidence="2" id="KW-0067">ATP-binding</keyword>
<dbReference type="CDD" id="cd07302">
    <property type="entry name" value="CHD"/>
    <property type="match status" value="1"/>
</dbReference>
<dbReference type="GO" id="GO:0004016">
    <property type="term" value="F:adenylate cyclase activity"/>
    <property type="evidence" value="ECO:0007669"/>
    <property type="project" value="TreeGrafter"/>
</dbReference>
<gene>
    <name evidence="5" type="ORF">Zmor_008825</name>
</gene>
<keyword evidence="6" id="KW-1185">Reference proteome</keyword>
<dbReference type="GO" id="GO:0009190">
    <property type="term" value="P:cyclic nucleotide biosynthetic process"/>
    <property type="evidence" value="ECO:0007669"/>
    <property type="project" value="InterPro"/>
</dbReference>
<dbReference type="SUPFAM" id="SSF55073">
    <property type="entry name" value="Nucleotide cyclase"/>
    <property type="match status" value="1"/>
</dbReference>
<dbReference type="InterPro" id="IPR029787">
    <property type="entry name" value="Nucleotide_cyclase"/>
</dbReference>
<dbReference type="GO" id="GO:0005524">
    <property type="term" value="F:ATP binding"/>
    <property type="evidence" value="ECO:0007669"/>
    <property type="project" value="UniProtKB-KW"/>
</dbReference>
<dbReference type="GO" id="GO:0035556">
    <property type="term" value="P:intracellular signal transduction"/>
    <property type="evidence" value="ECO:0007669"/>
    <property type="project" value="InterPro"/>
</dbReference>
<dbReference type="PANTHER" id="PTHR16305">
    <property type="entry name" value="TESTICULAR SOLUBLE ADENYLYL CYCLASE"/>
    <property type="match status" value="1"/>
</dbReference>
<evidence type="ECO:0000313" key="6">
    <source>
        <dbReference type="Proteomes" id="UP001168821"/>
    </source>
</evidence>
<evidence type="ECO:0000256" key="3">
    <source>
        <dbReference type="ARBA" id="ARBA00023239"/>
    </source>
</evidence>
<dbReference type="PROSITE" id="PS50125">
    <property type="entry name" value="GUANYLATE_CYCLASE_2"/>
    <property type="match status" value="1"/>
</dbReference>
<dbReference type="Proteomes" id="UP001168821">
    <property type="component" value="Unassembled WGS sequence"/>
</dbReference>
<comment type="caution">
    <text evidence="5">The sequence shown here is derived from an EMBL/GenBank/DDBJ whole genome shotgun (WGS) entry which is preliminary data.</text>
</comment>
<dbReference type="Pfam" id="PF00211">
    <property type="entry name" value="Guanylate_cyc"/>
    <property type="match status" value="1"/>
</dbReference>
<sequence length="229" mass="25275">MEIQKSKTDCVFFIERSFSKEPLYLLAPSKQVKLIWLDVLTRLHKYFSSLPGSYEEPMSDIDNDDAKEDPTVLVEPESERLPNSAVLFADIRLSLPVLFDFLCMLNHDLALSLSSLSGFTTLAERLAKKGEAEGAEILCKHLNAYFGKLVEIIHKNGGDVIKYAGDALLALWYNGPAWLTAMCATQCGLDMQTHTAKYSADSVTLTLHIGVASGAVTGKASLHLVFYLL</sequence>
<keyword evidence="3" id="KW-0456">Lyase</keyword>
<evidence type="ECO:0000256" key="1">
    <source>
        <dbReference type="ARBA" id="ARBA00022741"/>
    </source>
</evidence>
<feature type="domain" description="Guanylate cyclase" evidence="4">
    <location>
        <begin position="110"/>
        <end position="217"/>
    </location>
</feature>
<dbReference type="InterPro" id="IPR001054">
    <property type="entry name" value="A/G_cyclase"/>
</dbReference>
<proteinExistence type="predicted"/>
<name>A0AA38HIH8_9CUCU</name>